<proteinExistence type="inferred from homology"/>
<dbReference type="EMBL" id="JBHSZI010000001">
    <property type="protein sequence ID" value="MFC7058311.1"/>
    <property type="molecule type" value="Genomic_DNA"/>
</dbReference>
<dbReference type="SUPFAM" id="SSF52283">
    <property type="entry name" value="Formate/glycerate dehydrogenase catalytic domain-like"/>
    <property type="match status" value="1"/>
</dbReference>
<dbReference type="SUPFAM" id="SSF51735">
    <property type="entry name" value="NAD(P)-binding Rossmann-fold domains"/>
    <property type="match status" value="1"/>
</dbReference>
<comment type="similarity">
    <text evidence="3">Belongs to the D-isomer specific 2-hydroxyacid dehydrogenase family.</text>
</comment>
<dbReference type="Pfam" id="PF00389">
    <property type="entry name" value="2-Hacid_dh"/>
    <property type="match status" value="1"/>
</dbReference>
<evidence type="ECO:0000256" key="2">
    <source>
        <dbReference type="ARBA" id="ARBA00023027"/>
    </source>
</evidence>
<reference evidence="6 7" key="1">
    <citation type="journal article" date="2019" name="Int. J. Syst. Evol. Microbiol.">
        <title>The Global Catalogue of Microorganisms (GCM) 10K type strain sequencing project: providing services to taxonomists for standard genome sequencing and annotation.</title>
        <authorList>
            <consortium name="The Broad Institute Genomics Platform"/>
            <consortium name="The Broad Institute Genome Sequencing Center for Infectious Disease"/>
            <person name="Wu L."/>
            <person name="Ma J."/>
        </authorList>
    </citation>
    <scope>NUCLEOTIDE SEQUENCE [LARGE SCALE GENOMIC DNA]</scope>
    <source>
        <strain evidence="6 7">JCM 30072</strain>
    </source>
</reference>
<keyword evidence="1 3" id="KW-0560">Oxidoreductase</keyword>
<accession>A0ABD5VYU1</accession>
<gene>
    <name evidence="6" type="ORF">ACFQQG_09135</name>
</gene>
<organism evidence="6 7">
    <name type="scientific">Halovenus salina</name>
    <dbReference type="NCBI Taxonomy" id="1510225"/>
    <lineage>
        <taxon>Archaea</taxon>
        <taxon>Methanobacteriati</taxon>
        <taxon>Methanobacteriota</taxon>
        <taxon>Stenosarchaea group</taxon>
        <taxon>Halobacteria</taxon>
        <taxon>Halobacteriales</taxon>
        <taxon>Haloarculaceae</taxon>
        <taxon>Halovenus</taxon>
    </lineage>
</organism>
<sequence>MGRMEILVIRQKIHGMDGSGYAELLAEQFPEHTVREATTPAEEQEGLRTADIVTGFELSPEDLEIAENLKLFACVFAGTGHLDLEAFEDHGVAVTNASGVHGPNISEYIVGAMIHHAKRFGRARRQQERREWRSYQTRDLHGSRVAIVGMGAIGTAAAERLDAFGMETVGVRYTPEKGGPTDEVYGFDGIHEAVDGAEYVVLACPLTDATEGLIDEGVFQTMHTDAILVNIARGPVVDTEALVSALRWNRIGGAALDVFDPEPLPEDNPLWAMDNVTITPHNSGYSPEYFERRGAILERNVDRLLNGDVDNLENRVV</sequence>
<evidence type="ECO:0000259" key="4">
    <source>
        <dbReference type="Pfam" id="PF00389"/>
    </source>
</evidence>
<dbReference type="GeneID" id="76630296"/>
<dbReference type="InterPro" id="IPR006140">
    <property type="entry name" value="D-isomer_DH_NAD-bd"/>
</dbReference>
<evidence type="ECO:0000259" key="5">
    <source>
        <dbReference type="Pfam" id="PF02826"/>
    </source>
</evidence>
<dbReference type="PROSITE" id="PS00671">
    <property type="entry name" value="D_2_HYDROXYACID_DH_3"/>
    <property type="match status" value="1"/>
</dbReference>
<dbReference type="PANTHER" id="PTHR43333:SF1">
    <property type="entry name" value="D-ISOMER SPECIFIC 2-HYDROXYACID DEHYDROGENASE NAD-BINDING DOMAIN-CONTAINING PROTEIN"/>
    <property type="match status" value="1"/>
</dbReference>
<name>A0ABD5VYU1_9EURY</name>
<evidence type="ECO:0000256" key="3">
    <source>
        <dbReference type="RuleBase" id="RU003719"/>
    </source>
</evidence>
<dbReference type="InterPro" id="IPR036291">
    <property type="entry name" value="NAD(P)-bd_dom_sf"/>
</dbReference>
<dbReference type="RefSeq" id="WP_368409559.1">
    <property type="nucleotide sequence ID" value="NZ_CP112972.1"/>
</dbReference>
<dbReference type="InterPro" id="IPR029753">
    <property type="entry name" value="D-isomer_DH_CS"/>
</dbReference>
<evidence type="ECO:0000256" key="1">
    <source>
        <dbReference type="ARBA" id="ARBA00023002"/>
    </source>
</evidence>
<feature type="domain" description="D-isomer specific 2-hydroxyacid dehydrogenase NAD-binding" evidence="5">
    <location>
        <begin position="111"/>
        <end position="282"/>
    </location>
</feature>
<comment type="caution">
    <text evidence="6">The sequence shown here is derived from an EMBL/GenBank/DDBJ whole genome shotgun (WGS) entry which is preliminary data.</text>
</comment>
<evidence type="ECO:0000313" key="6">
    <source>
        <dbReference type="EMBL" id="MFC7058311.1"/>
    </source>
</evidence>
<dbReference type="Gene3D" id="3.40.50.720">
    <property type="entry name" value="NAD(P)-binding Rossmann-like Domain"/>
    <property type="match status" value="2"/>
</dbReference>
<evidence type="ECO:0000313" key="7">
    <source>
        <dbReference type="Proteomes" id="UP001596445"/>
    </source>
</evidence>
<dbReference type="Pfam" id="PF02826">
    <property type="entry name" value="2-Hacid_dh_C"/>
    <property type="match status" value="1"/>
</dbReference>
<feature type="domain" description="D-isomer specific 2-hydroxyacid dehydrogenase catalytic" evidence="4">
    <location>
        <begin position="29"/>
        <end position="311"/>
    </location>
</feature>
<keyword evidence="7" id="KW-1185">Reference proteome</keyword>
<dbReference type="InterPro" id="IPR006139">
    <property type="entry name" value="D-isomer_2_OHA_DH_cat_dom"/>
</dbReference>
<dbReference type="GO" id="GO:0016491">
    <property type="term" value="F:oxidoreductase activity"/>
    <property type="evidence" value="ECO:0007669"/>
    <property type="project" value="UniProtKB-KW"/>
</dbReference>
<protein>
    <submittedName>
        <fullName evidence="6">D-2-hydroxyacid dehydrogenase</fullName>
    </submittedName>
</protein>
<dbReference type="PANTHER" id="PTHR43333">
    <property type="entry name" value="2-HACID_DH_C DOMAIN-CONTAINING PROTEIN"/>
    <property type="match status" value="1"/>
</dbReference>
<dbReference type="AlphaFoldDB" id="A0ABD5VYU1"/>
<dbReference type="CDD" id="cd05300">
    <property type="entry name" value="2-Hacid_dh_1"/>
    <property type="match status" value="1"/>
</dbReference>
<keyword evidence="2" id="KW-0520">NAD</keyword>
<dbReference type="Proteomes" id="UP001596445">
    <property type="component" value="Unassembled WGS sequence"/>
</dbReference>